<protein>
    <submittedName>
        <fullName evidence="2">Uncharacterized protein</fullName>
    </submittedName>
</protein>
<evidence type="ECO:0000313" key="3">
    <source>
        <dbReference type="Proteomes" id="UP000290289"/>
    </source>
</evidence>
<comment type="caution">
    <text evidence="2">The sequence shown here is derived from an EMBL/GenBank/DDBJ whole genome shotgun (WGS) entry which is preliminary data.</text>
</comment>
<proteinExistence type="predicted"/>
<evidence type="ECO:0000256" key="1">
    <source>
        <dbReference type="SAM" id="MobiDB-lite"/>
    </source>
</evidence>
<keyword evidence="3" id="KW-1185">Reference proteome</keyword>
<gene>
    <name evidence="2" type="ORF">DVH24_028460</name>
</gene>
<feature type="region of interest" description="Disordered" evidence="1">
    <location>
        <begin position="1"/>
        <end position="24"/>
    </location>
</feature>
<feature type="compositionally biased region" description="Basic residues" evidence="1">
    <location>
        <begin position="1"/>
        <end position="12"/>
    </location>
</feature>
<accession>A0A498HH58</accession>
<reference evidence="2 3" key="1">
    <citation type="submission" date="2018-10" db="EMBL/GenBank/DDBJ databases">
        <title>A high-quality apple genome assembly.</title>
        <authorList>
            <person name="Hu J."/>
        </authorList>
    </citation>
    <scope>NUCLEOTIDE SEQUENCE [LARGE SCALE GENOMIC DNA]</scope>
    <source>
        <strain evidence="3">cv. HFTH1</strain>
        <tissue evidence="2">Young leaf</tissue>
    </source>
</reference>
<dbReference type="EMBL" id="RDQH01000343">
    <property type="protein sequence ID" value="RXH68313.1"/>
    <property type="molecule type" value="Genomic_DNA"/>
</dbReference>
<dbReference type="AlphaFoldDB" id="A0A498HH58"/>
<dbReference type="Proteomes" id="UP000290289">
    <property type="component" value="Chromosome 17"/>
</dbReference>
<sequence length="91" mass="10385">MQQCRKLRVGHRKMSDPNSLDRSSKPCSIKLLTSLTASKVCFNSPLPEFLFKEIGDNIPAEMLKENFRTYGAHPPIPNAWSDYRLVWSCDA</sequence>
<organism evidence="2 3">
    <name type="scientific">Malus domestica</name>
    <name type="common">Apple</name>
    <name type="synonym">Pyrus malus</name>
    <dbReference type="NCBI Taxonomy" id="3750"/>
    <lineage>
        <taxon>Eukaryota</taxon>
        <taxon>Viridiplantae</taxon>
        <taxon>Streptophyta</taxon>
        <taxon>Embryophyta</taxon>
        <taxon>Tracheophyta</taxon>
        <taxon>Spermatophyta</taxon>
        <taxon>Magnoliopsida</taxon>
        <taxon>eudicotyledons</taxon>
        <taxon>Gunneridae</taxon>
        <taxon>Pentapetalae</taxon>
        <taxon>rosids</taxon>
        <taxon>fabids</taxon>
        <taxon>Rosales</taxon>
        <taxon>Rosaceae</taxon>
        <taxon>Amygdaloideae</taxon>
        <taxon>Maleae</taxon>
        <taxon>Malus</taxon>
    </lineage>
</organism>
<name>A0A498HH58_MALDO</name>
<evidence type="ECO:0000313" key="2">
    <source>
        <dbReference type="EMBL" id="RXH68313.1"/>
    </source>
</evidence>